<evidence type="ECO:0000313" key="5">
    <source>
        <dbReference type="EMBL" id="SUZ92633.1"/>
    </source>
</evidence>
<dbReference type="SUPFAM" id="SSF52210">
    <property type="entry name" value="Succinyl-CoA synthetase domains"/>
    <property type="match status" value="1"/>
</dbReference>
<proteinExistence type="predicted"/>
<dbReference type="InterPro" id="IPR036291">
    <property type="entry name" value="NAD(P)-bd_dom_sf"/>
</dbReference>
<dbReference type="InterPro" id="IPR005811">
    <property type="entry name" value="SUCC_ACL_C"/>
</dbReference>
<name>A0A381RUP1_9ZZZZ</name>
<dbReference type="AlphaFoldDB" id="A0A381RUP1"/>
<dbReference type="GO" id="GO:0000166">
    <property type="term" value="F:nucleotide binding"/>
    <property type="evidence" value="ECO:0007669"/>
    <property type="project" value="UniProtKB-KW"/>
</dbReference>
<dbReference type="Gene3D" id="3.40.50.720">
    <property type="entry name" value="NAD(P)-binding Rossmann-like Domain"/>
    <property type="match status" value="1"/>
</dbReference>
<dbReference type="GO" id="GO:0004775">
    <property type="term" value="F:succinate-CoA ligase (ADP-forming) activity"/>
    <property type="evidence" value="ECO:0007669"/>
    <property type="project" value="TreeGrafter"/>
</dbReference>
<dbReference type="SMART" id="SM00881">
    <property type="entry name" value="CoA_binding"/>
    <property type="match status" value="1"/>
</dbReference>
<dbReference type="InterPro" id="IPR033847">
    <property type="entry name" value="Citrt_syn/SCS-alpha_CS"/>
</dbReference>
<keyword evidence="1" id="KW-0816">Tricarboxylic acid cycle</keyword>
<dbReference type="InterPro" id="IPR017440">
    <property type="entry name" value="Cit_synth/succinyl-CoA_lig_AS"/>
</dbReference>
<dbReference type="GO" id="GO:0009361">
    <property type="term" value="C:succinate-CoA ligase complex (ADP-forming)"/>
    <property type="evidence" value="ECO:0007669"/>
    <property type="project" value="TreeGrafter"/>
</dbReference>
<dbReference type="Gene3D" id="3.40.50.261">
    <property type="entry name" value="Succinyl-CoA synthetase domains"/>
    <property type="match status" value="1"/>
</dbReference>
<dbReference type="NCBIfam" id="TIGR01019">
    <property type="entry name" value="sucCoAalpha"/>
    <property type="match status" value="1"/>
</dbReference>
<sequence length="282" mass="28565">MIEYGTDIVGGVTPGKGGQSVDLPGRSIPVYDTMSEAISETGAEASVIYVPARFAASAITEAADAFHELNGGGLVICISEGIPILDMVRVLAHINQRPGVRLIGPNCPGIISPGESGGCKVGIMPGYIHAKGRIGIISRSGTLTYEAVAQTMGVGEGQTTCVGIGGDPVTGTGFIDCLAAFEQDSETEAVVMIGEIGGTAEEDAALWAADNFSKPLIGFVAGATAPPGKRMGHAGAIISGGKGTAEEKFAAFEAAGIHIARDPSKIGEVLLGVLVEAGLRES</sequence>
<dbReference type="PIRSF" id="PIRSF001553">
    <property type="entry name" value="SucCS_alpha"/>
    <property type="match status" value="1"/>
</dbReference>
<evidence type="ECO:0000256" key="3">
    <source>
        <dbReference type="ARBA" id="ARBA00022741"/>
    </source>
</evidence>
<protein>
    <recommendedName>
        <fullName evidence="4">CoA-binding domain-containing protein</fullName>
    </recommendedName>
</protein>
<evidence type="ECO:0000256" key="1">
    <source>
        <dbReference type="ARBA" id="ARBA00022532"/>
    </source>
</evidence>
<dbReference type="PANTHER" id="PTHR11117">
    <property type="entry name" value="SUCCINYL-COA LIGASE SUBUNIT ALPHA"/>
    <property type="match status" value="1"/>
</dbReference>
<keyword evidence="2" id="KW-0436">Ligase</keyword>
<evidence type="ECO:0000259" key="4">
    <source>
        <dbReference type="SMART" id="SM00881"/>
    </source>
</evidence>
<dbReference type="Pfam" id="PF00549">
    <property type="entry name" value="Ligase_CoA"/>
    <property type="match status" value="1"/>
</dbReference>
<dbReference type="FunFam" id="3.40.50.261:FF:000006">
    <property type="entry name" value="Succinate--CoA ligase [ADP-forming] subunit alpha"/>
    <property type="match status" value="1"/>
</dbReference>
<dbReference type="GO" id="GO:0004776">
    <property type="term" value="F:succinate-CoA ligase (GDP-forming) activity"/>
    <property type="evidence" value="ECO:0007669"/>
    <property type="project" value="TreeGrafter"/>
</dbReference>
<dbReference type="GO" id="GO:0005829">
    <property type="term" value="C:cytosol"/>
    <property type="evidence" value="ECO:0007669"/>
    <property type="project" value="TreeGrafter"/>
</dbReference>
<dbReference type="GO" id="GO:0006099">
    <property type="term" value="P:tricarboxylic acid cycle"/>
    <property type="evidence" value="ECO:0007669"/>
    <property type="project" value="UniProtKB-KW"/>
</dbReference>
<dbReference type="EMBL" id="UINC01002075">
    <property type="protein sequence ID" value="SUZ92633.1"/>
    <property type="molecule type" value="Genomic_DNA"/>
</dbReference>
<dbReference type="PROSITE" id="PS01216">
    <property type="entry name" value="SUCCINYL_COA_LIG_1"/>
    <property type="match status" value="1"/>
</dbReference>
<dbReference type="SUPFAM" id="SSF51735">
    <property type="entry name" value="NAD(P)-binding Rossmann-fold domains"/>
    <property type="match status" value="1"/>
</dbReference>
<dbReference type="InterPro" id="IPR005810">
    <property type="entry name" value="CoA_lig_alpha"/>
</dbReference>
<reference evidence="5" key="1">
    <citation type="submission" date="2018-05" db="EMBL/GenBank/DDBJ databases">
        <authorList>
            <person name="Lanie J.A."/>
            <person name="Ng W.-L."/>
            <person name="Kazmierczak K.M."/>
            <person name="Andrzejewski T.M."/>
            <person name="Davidsen T.M."/>
            <person name="Wayne K.J."/>
            <person name="Tettelin H."/>
            <person name="Glass J.I."/>
            <person name="Rusch D."/>
            <person name="Podicherti R."/>
            <person name="Tsui H.-C.T."/>
            <person name="Winkler M.E."/>
        </authorList>
    </citation>
    <scope>NUCLEOTIDE SEQUENCE</scope>
</reference>
<accession>A0A381RUP1</accession>
<dbReference type="Pfam" id="PF02629">
    <property type="entry name" value="CoA_binding"/>
    <property type="match status" value="1"/>
</dbReference>
<dbReference type="NCBIfam" id="NF004230">
    <property type="entry name" value="PRK05678.1"/>
    <property type="match status" value="1"/>
</dbReference>
<dbReference type="InterPro" id="IPR003781">
    <property type="entry name" value="CoA-bd"/>
</dbReference>
<organism evidence="5">
    <name type="scientific">marine metagenome</name>
    <dbReference type="NCBI Taxonomy" id="408172"/>
    <lineage>
        <taxon>unclassified sequences</taxon>
        <taxon>metagenomes</taxon>
        <taxon>ecological metagenomes</taxon>
    </lineage>
</organism>
<dbReference type="PANTHER" id="PTHR11117:SF2">
    <property type="entry name" value="SUCCINATE--COA LIGASE [ADP_GDP-FORMING] SUBUNIT ALPHA, MITOCHONDRIAL"/>
    <property type="match status" value="1"/>
</dbReference>
<gene>
    <name evidence="5" type="ORF">METZ01_LOCUS45487</name>
</gene>
<dbReference type="PROSITE" id="PS00399">
    <property type="entry name" value="SUCCINYL_COA_LIG_2"/>
    <property type="match status" value="1"/>
</dbReference>
<evidence type="ECO:0000256" key="2">
    <source>
        <dbReference type="ARBA" id="ARBA00022598"/>
    </source>
</evidence>
<feature type="domain" description="CoA-binding" evidence="4">
    <location>
        <begin position="1"/>
        <end position="82"/>
    </location>
</feature>
<dbReference type="InterPro" id="IPR016102">
    <property type="entry name" value="Succinyl-CoA_synth-like"/>
</dbReference>
<dbReference type="PRINTS" id="PR01798">
    <property type="entry name" value="SCOASYNTHASE"/>
</dbReference>
<keyword evidence="3" id="KW-0547">Nucleotide-binding</keyword>